<sequence length="50" mass="5677">MFNASPLLAIVQFRFTAQFIGQHISSSFIGYDQETFLPGVQTIAKWSRLL</sequence>
<dbReference type="AlphaFoldDB" id="A0A376KPD9"/>
<organism evidence="1 2">
    <name type="scientific">Escherichia coli</name>
    <dbReference type="NCBI Taxonomy" id="562"/>
    <lineage>
        <taxon>Bacteria</taxon>
        <taxon>Pseudomonadati</taxon>
        <taxon>Pseudomonadota</taxon>
        <taxon>Gammaproteobacteria</taxon>
        <taxon>Enterobacterales</taxon>
        <taxon>Enterobacteriaceae</taxon>
        <taxon>Escherichia</taxon>
    </lineage>
</organism>
<evidence type="ECO:0000313" key="2">
    <source>
        <dbReference type="Proteomes" id="UP000255460"/>
    </source>
</evidence>
<dbReference type="EMBL" id="UFZQ01000001">
    <property type="protein sequence ID" value="STE83830.1"/>
    <property type="molecule type" value="Genomic_DNA"/>
</dbReference>
<protein>
    <submittedName>
        <fullName evidence="1">Uncharacterized protein</fullName>
    </submittedName>
</protein>
<gene>
    <name evidence="1" type="ORF">NCTC10418_01494</name>
</gene>
<proteinExistence type="predicted"/>
<name>A0A376KPD9_ECOLX</name>
<accession>A0A376KPD9</accession>
<reference evidence="1 2" key="1">
    <citation type="submission" date="2018-06" db="EMBL/GenBank/DDBJ databases">
        <authorList>
            <consortium name="Pathogen Informatics"/>
            <person name="Doyle S."/>
        </authorList>
    </citation>
    <scope>NUCLEOTIDE SEQUENCE [LARGE SCALE GENOMIC DNA]</scope>
    <source>
        <strain evidence="1 2">NCTC10418</strain>
    </source>
</reference>
<evidence type="ECO:0000313" key="1">
    <source>
        <dbReference type="EMBL" id="STE83830.1"/>
    </source>
</evidence>
<dbReference type="Proteomes" id="UP000255460">
    <property type="component" value="Unassembled WGS sequence"/>
</dbReference>